<protein>
    <submittedName>
        <fullName evidence="2">Uncharacterized protein</fullName>
    </submittedName>
</protein>
<dbReference type="Proteomes" id="UP000287651">
    <property type="component" value="Unassembled WGS sequence"/>
</dbReference>
<dbReference type="EMBL" id="AMZH03013835">
    <property type="protein sequence ID" value="RRT48625.1"/>
    <property type="molecule type" value="Genomic_DNA"/>
</dbReference>
<sequence>MNTTQHLERVPKEVPYKSITHQGKRVAGHGQAPYRGGQPRPGHPQGGGRLRPGPARKGGRRCPQGAADASGL</sequence>
<accession>A0A426YA75</accession>
<evidence type="ECO:0000313" key="2">
    <source>
        <dbReference type="EMBL" id="RRT48625.1"/>
    </source>
</evidence>
<evidence type="ECO:0000313" key="3">
    <source>
        <dbReference type="Proteomes" id="UP000287651"/>
    </source>
</evidence>
<gene>
    <name evidence="2" type="ORF">B296_00003215</name>
</gene>
<proteinExistence type="predicted"/>
<dbReference type="AlphaFoldDB" id="A0A426YA75"/>
<evidence type="ECO:0000256" key="1">
    <source>
        <dbReference type="SAM" id="MobiDB-lite"/>
    </source>
</evidence>
<feature type="region of interest" description="Disordered" evidence="1">
    <location>
        <begin position="1"/>
        <end position="72"/>
    </location>
</feature>
<organism evidence="2 3">
    <name type="scientific">Ensete ventricosum</name>
    <name type="common">Abyssinian banana</name>
    <name type="synonym">Musa ensete</name>
    <dbReference type="NCBI Taxonomy" id="4639"/>
    <lineage>
        <taxon>Eukaryota</taxon>
        <taxon>Viridiplantae</taxon>
        <taxon>Streptophyta</taxon>
        <taxon>Embryophyta</taxon>
        <taxon>Tracheophyta</taxon>
        <taxon>Spermatophyta</taxon>
        <taxon>Magnoliopsida</taxon>
        <taxon>Liliopsida</taxon>
        <taxon>Zingiberales</taxon>
        <taxon>Musaceae</taxon>
        <taxon>Ensete</taxon>
    </lineage>
</organism>
<comment type="caution">
    <text evidence="2">The sequence shown here is derived from an EMBL/GenBank/DDBJ whole genome shotgun (WGS) entry which is preliminary data.</text>
</comment>
<feature type="compositionally biased region" description="Basic and acidic residues" evidence="1">
    <location>
        <begin position="1"/>
        <end position="15"/>
    </location>
</feature>
<reference evidence="2 3" key="1">
    <citation type="journal article" date="2014" name="Agronomy (Basel)">
        <title>A Draft Genome Sequence for Ensete ventricosum, the Drought-Tolerant Tree Against Hunger.</title>
        <authorList>
            <person name="Harrison J."/>
            <person name="Moore K.A."/>
            <person name="Paszkiewicz K."/>
            <person name="Jones T."/>
            <person name="Grant M."/>
            <person name="Ambacheew D."/>
            <person name="Muzemil S."/>
            <person name="Studholme D.J."/>
        </authorList>
    </citation>
    <scope>NUCLEOTIDE SEQUENCE [LARGE SCALE GENOMIC DNA]</scope>
</reference>
<name>A0A426YA75_ENSVE</name>